<dbReference type="InterPro" id="IPR011006">
    <property type="entry name" value="CheY-like_superfamily"/>
</dbReference>
<reference evidence="4" key="1">
    <citation type="submission" date="2016-10" db="EMBL/GenBank/DDBJ databases">
        <title>Sequence of Gallionella enrichment culture.</title>
        <authorList>
            <person name="Poehlein A."/>
            <person name="Muehling M."/>
            <person name="Daniel R."/>
        </authorList>
    </citation>
    <scope>NUCLEOTIDE SEQUENCE</scope>
</reference>
<proteinExistence type="predicted"/>
<sequence length="150" mass="16297">MSTNDAQHVDPQLLCFGQFNKSVLVVDDIAYMRKQIAHILRKMGITNITEADEGGKAFQILQAAPEEYGLVISDLDMNPTNGMHLLHILRKDNITPAPVRNIPFIMLTSDGTQKTVAAIRRAGANGVVLKPFTGAILLKSTARVLSSLAS</sequence>
<keyword evidence="1" id="KW-0597">Phosphoprotein</keyword>
<protein>
    <submittedName>
        <fullName evidence="4">Chemotaxis protein CheY</fullName>
    </submittedName>
</protein>
<gene>
    <name evidence="4" type="primary">cheY_34</name>
    <name evidence="4" type="ORF">GALL_404950</name>
</gene>
<dbReference type="Pfam" id="PF00072">
    <property type="entry name" value="Response_reg"/>
    <property type="match status" value="1"/>
</dbReference>
<dbReference type="GO" id="GO:0000160">
    <property type="term" value="P:phosphorelay signal transduction system"/>
    <property type="evidence" value="ECO:0007669"/>
    <property type="project" value="UniProtKB-KW"/>
</dbReference>
<feature type="domain" description="Response regulatory" evidence="3">
    <location>
        <begin position="22"/>
        <end position="145"/>
    </location>
</feature>
<dbReference type="PANTHER" id="PTHR44591:SF14">
    <property type="entry name" value="PROTEIN PILG"/>
    <property type="match status" value="1"/>
</dbReference>
<comment type="caution">
    <text evidence="4">The sequence shown here is derived from an EMBL/GenBank/DDBJ whole genome shotgun (WGS) entry which is preliminary data.</text>
</comment>
<dbReference type="InterPro" id="IPR001789">
    <property type="entry name" value="Sig_transdc_resp-reg_receiver"/>
</dbReference>
<dbReference type="SUPFAM" id="SSF52172">
    <property type="entry name" value="CheY-like"/>
    <property type="match status" value="1"/>
</dbReference>
<name>A0A1J5QCT2_9ZZZZ</name>
<dbReference type="EMBL" id="MLJW01001531">
    <property type="protein sequence ID" value="OIQ77807.1"/>
    <property type="molecule type" value="Genomic_DNA"/>
</dbReference>
<dbReference type="InterPro" id="IPR050595">
    <property type="entry name" value="Bact_response_regulator"/>
</dbReference>
<evidence type="ECO:0000256" key="2">
    <source>
        <dbReference type="ARBA" id="ARBA00023012"/>
    </source>
</evidence>
<dbReference type="Gene3D" id="3.40.50.2300">
    <property type="match status" value="1"/>
</dbReference>
<dbReference type="SMART" id="SM00448">
    <property type="entry name" value="REC"/>
    <property type="match status" value="1"/>
</dbReference>
<keyword evidence="2" id="KW-0902">Two-component regulatory system</keyword>
<dbReference type="AlphaFoldDB" id="A0A1J5QCT2"/>
<evidence type="ECO:0000259" key="3">
    <source>
        <dbReference type="PROSITE" id="PS50110"/>
    </source>
</evidence>
<organism evidence="4">
    <name type="scientific">mine drainage metagenome</name>
    <dbReference type="NCBI Taxonomy" id="410659"/>
    <lineage>
        <taxon>unclassified sequences</taxon>
        <taxon>metagenomes</taxon>
        <taxon>ecological metagenomes</taxon>
    </lineage>
</organism>
<accession>A0A1J5QCT2</accession>
<evidence type="ECO:0000256" key="1">
    <source>
        <dbReference type="ARBA" id="ARBA00022553"/>
    </source>
</evidence>
<evidence type="ECO:0000313" key="4">
    <source>
        <dbReference type="EMBL" id="OIQ77807.1"/>
    </source>
</evidence>
<dbReference type="PROSITE" id="PS50110">
    <property type="entry name" value="RESPONSE_REGULATORY"/>
    <property type="match status" value="1"/>
</dbReference>
<dbReference type="PANTHER" id="PTHR44591">
    <property type="entry name" value="STRESS RESPONSE REGULATOR PROTEIN 1"/>
    <property type="match status" value="1"/>
</dbReference>